<evidence type="ECO:0008006" key="5">
    <source>
        <dbReference type="Google" id="ProtNLM"/>
    </source>
</evidence>
<name>A0AAU9JVK2_9CILI</name>
<comment type="caution">
    <text evidence="3">The sequence shown here is derived from an EMBL/GenBank/DDBJ whole genome shotgun (WGS) entry which is preliminary data.</text>
</comment>
<feature type="compositionally biased region" description="Polar residues" evidence="2">
    <location>
        <begin position="427"/>
        <end position="440"/>
    </location>
</feature>
<reference evidence="3" key="1">
    <citation type="submission" date="2021-09" db="EMBL/GenBank/DDBJ databases">
        <authorList>
            <consortium name="AG Swart"/>
            <person name="Singh M."/>
            <person name="Singh A."/>
            <person name="Seah K."/>
            <person name="Emmerich C."/>
        </authorList>
    </citation>
    <scope>NUCLEOTIDE SEQUENCE</scope>
    <source>
        <strain evidence="3">ATCC30299</strain>
    </source>
</reference>
<sequence length="447" mass="51077">MSEIHTKSQPIEPIRGNSLQFLPKPIPPRKKPTDKTRIIFTQHLQPSKGDLNVSIDEDLKIELDVSRSRKSSIDWGSPITDTPRNSSFNTASSPGKPKIKGVKYLVPALGDSHMINDDEGEVELGIFCINCQEMVPESLIESHSASCVRITEAVSRADTLGDLDSLKLRIEKMDEFLENKDKETIYRPSERNIIAVLKRLCKKLLDSNIANNKDSSSEVMKLIKSMLENFKGSLSLRIYSERLLTISKEQLEALDKIEKIDIEAKMKEVEQLKAQVKIFKERAETIQRTIFKTNPTGLKLDFGQLEDVNSDFSSGKTLSSCQSFRSLVSDERKSEIDLPPDFNDTENLDFPIGNSQEELQKYFYSQCLALKLKYNSRELVKLIPTSKLYEKAVEEKIPVEDWVNFIEEELKHPDKWVKKQSKRSRRSQPTNGNKKFQSFETIAEEDV</sequence>
<keyword evidence="4" id="KW-1185">Reference proteome</keyword>
<dbReference type="AlphaFoldDB" id="A0AAU9JVK2"/>
<keyword evidence="1" id="KW-0175">Coiled coil</keyword>
<accession>A0AAU9JVK2</accession>
<gene>
    <name evidence="3" type="ORF">BSTOLATCC_MIC53353</name>
</gene>
<organism evidence="3 4">
    <name type="scientific">Blepharisma stoltei</name>
    <dbReference type="NCBI Taxonomy" id="1481888"/>
    <lineage>
        <taxon>Eukaryota</taxon>
        <taxon>Sar</taxon>
        <taxon>Alveolata</taxon>
        <taxon>Ciliophora</taxon>
        <taxon>Postciliodesmatophora</taxon>
        <taxon>Heterotrichea</taxon>
        <taxon>Heterotrichida</taxon>
        <taxon>Blepharismidae</taxon>
        <taxon>Blepharisma</taxon>
    </lineage>
</organism>
<feature type="region of interest" description="Disordered" evidence="2">
    <location>
        <begin position="1"/>
        <end position="33"/>
    </location>
</feature>
<protein>
    <recommendedName>
        <fullName evidence="5">UBZ4-type domain-containing protein</fullName>
    </recommendedName>
</protein>
<evidence type="ECO:0000256" key="1">
    <source>
        <dbReference type="SAM" id="Coils"/>
    </source>
</evidence>
<feature type="coiled-coil region" evidence="1">
    <location>
        <begin position="262"/>
        <end position="289"/>
    </location>
</feature>
<dbReference type="Proteomes" id="UP001162131">
    <property type="component" value="Unassembled WGS sequence"/>
</dbReference>
<feature type="compositionally biased region" description="Polar residues" evidence="2">
    <location>
        <begin position="79"/>
        <end position="93"/>
    </location>
</feature>
<evidence type="ECO:0000256" key="2">
    <source>
        <dbReference type="SAM" id="MobiDB-lite"/>
    </source>
</evidence>
<evidence type="ECO:0000313" key="4">
    <source>
        <dbReference type="Proteomes" id="UP001162131"/>
    </source>
</evidence>
<proteinExistence type="predicted"/>
<feature type="region of interest" description="Disordered" evidence="2">
    <location>
        <begin position="415"/>
        <end position="447"/>
    </location>
</feature>
<evidence type="ECO:0000313" key="3">
    <source>
        <dbReference type="EMBL" id="CAG9331278.1"/>
    </source>
</evidence>
<dbReference type="EMBL" id="CAJZBQ010000053">
    <property type="protein sequence ID" value="CAG9331278.1"/>
    <property type="molecule type" value="Genomic_DNA"/>
</dbReference>
<feature type="region of interest" description="Disordered" evidence="2">
    <location>
        <begin position="72"/>
        <end position="95"/>
    </location>
</feature>